<accession>A0ABW4UXR2</accession>
<name>A0ABW4UXR2_9BACL</name>
<dbReference type="EMBL" id="JBHUGF010000010">
    <property type="protein sequence ID" value="MFD1991775.1"/>
    <property type="molecule type" value="Genomic_DNA"/>
</dbReference>
<proteinExistence type="predicted"/>
<dbReference type="Pfam" id="PF13020">
    <property type="entry name" value="NOV_C"/>
    <property type="match status" value="1"/>
</dbReference>
<comment type="caution">
    <text evidence="2">The sequence shown here is derived from an EMBL/GenBank/DDBJ whole genome shotgun (WGS) entry which is preliminary data.</text>
</comment>
<dbReference type="Proteomes" id="UP001597403">
    <property type="component" value="Unassembled WGS sequence"/>
</dbReference>
<protein>
    <submittedName>
        <fullName evidence="2">DUF3883 domain-containing protein</fullName>
    </submittedName>
</protein>
<sequence length="322" mass="38530">MLIDLSKQSNLGSLEEIIYVIKNVLSIEAKKLRDIEKFCLNNSYFYNIPIKGIISFLEFISAISNNHDTISLTKLGLKLKNTLHSEKIKEKLIKVLLQKILIERIYPEFINPENITYDYIYNLYTIKNNYIPFRYSAIKNLFINLGFFEINLTTKNLLFINHFYNDFLKKILKSARKKMSLIKFKEIQTLKEQYGHEAEEFVLQYEKNRIKEYEKCKKILKISDIDVGAGYDIISYESIDSIGVDIFIEVKSYTKKAEFFWTKNEIEVSKTKGESYYLYLIDRENFKTSNYKPYIIKNPYKFVFQNNFWNREPQNWFFSKYD</sequence>
<feature type="domain" description="Protein NO VEIN C-terminal" evidence="1">
    <location>
        <begin position="198"/>
        <end position="284"/>
    </location>
</feature>
<dbReference type="InterPro" id="IPR024975">
    <property type="entry name" value="NOV_C"/>
</dbReference>
<dbReference type="RefSeq" id="WP_204825471.1">
    <property type="nucleotide sequence ID" value="NZ_JBHUGF010000010.1"/>
</dbReference>
<evidence type="ECO:0000313" key="3">
    <source>
        <dbReference type="Proteomes" id="UP001597403"/>
    </source>
</evidence>
<organism evidence="2 3">
    <name type="scientific">Paenibacillus nicotianae</name>
    <dbReference type="NCBI Taxonomy" id="1526551"/>
    <lineage>
        <taxon>Bacteria</taxon>
        <taxon>Bacillati</taxon>
        <taxon>Bacillota</taxon>
        <taxon>Bacilli</taxon>
        <taxon>Bacillales</taxon>
        <taxon>Paenibacillaceae</taxon>
        <taxon>Paenibacillus</taxon>
    </lineage>
</organism>
<gene>
    <name evidence="2" type="ORF">ACFSGI_17530</name>
</gene>
<evidence type="ECO:0000259" key="1">
    <source>
        <dbReference type="Pfam" id="PF13020"/>
    </source>
</evidence>
<keyword evidence="3" id="KW-1185">Reference proteome</keyword>
<evidence type="ECO:0000313" key="2">
    <source>
        <dbReference type="EMBL" id="MFD1991775.1"/>
    </source>
</evidence>
<reference evidence="3" key="1">
    <citation type="journal article" date="2019" name="Int. J. Syst. Evol. Microbiol.">
        <title>The Global Catalogue of Microorganisms (GCM) 10K type strain sequencing project: providing services to taxonomists for standard genome sequencing and annotation.</title>
        <authorList>
            <consortium name="The Broad Institute Genomics Platform"/>
            <consortium name="The Broad Institute Genome Sequencing Center for Infectious Disease"/>
            <person name="Wu L."/>
            <person name="Ma J."/>
        </authorList>
    </citation>
    <scope>NUCLEOTIDE SEQUENCE [LARGE SCALE GENOMIC DNA]</scope>
    <source>
        <strain evidence="3">CGMCC 1.15067</strain>
    </source>
</reference>